<accession>A0ABP0Y3J5</accession>
<keyword evidence="3" id="KW-1185">Reference proteome</keyword>
<dbReference type="EMBL" id="OZ021745">
    <property type="protein sequence ID" value="CAK9313716.1"/>
    <property type="molecule type" value="Genomic_DNA"/>
</dbReference>
<name>A0ABP0Y3J5_9ROSI</name>
<organism evidence="2 3">
    <name type="scientific">Citrullus colocynthis</name>
    <name type="common">colocynth</name>
    <dbReference type="NCBI Taxonomy" id="252529"/>
    <lineage>
        <taxon>Eukaryota</taxon>
        <taxon>Viridiplantae</taxon>
        <taxon>Streptophyta</taxon>
        <taxon>Embryophyta</taxon>
        <taxon>Tracheophyta</taxon>
        <taxon>Spermatophyta</taxon>
        <taxon>Magnoliopsida</taxon>
        <taxon>eudicotyledons</taxon>
        <taxon>Gunneridae</taxon>
        <taxon>Pentapetalae</taxon>
        <taxon>rosids</taxon>
        <taxon>fabids</taxon>
        <taxon>Cucurbitales</taxon>
        <taxon>Cucurbitaceae</taxon>
        <taxon>Benincaseae</taxon>
        <taxon>Citrullus</taxon>
    </lineage>
</organism>
<dbReference type="Proteomes" id="UP001642487">
    <property type="component" value="Chromosome 11"/>
</dbReference>
<sequence length="286" mass="31701">MILYKQKASQKKMVELSKEDVLTLAVETSTNANRAVIATSPVNVVSSSVANQKRTSRACLRILLLLPLCTKNIIESVETLHDGYVNVFAVPEEIHPRKRTRVSDAFNPVSSAMVLNFVLNEVDNVQKELSPREKVLPFSQNVCNNVSVDSDNDEVVEDISEVPIDQLKMEICLNLLMTHQMNIQINMLSQKRKKKASDSGASSSKPSNVSEKDYDANQGIYSNSFCTKGTIHALANESKELELFPQRISARKAEVDEMLNFPRGSSVDSDQGSGYGHLVDDVVIDK</sequence>
<reference evidence="2 3" key="1">
    <citation type="submission" date="2024-03" db="EMBL/GenBank/DDBJ databases">
        <authorList>
            <person name="Gkanogiannis A."/>
            <person name="Becerra Lopez-Lavalle L."/>
        </authorList>
    </citation>
    <scope>NUCLEOTIDE SEQUENCE [LARGE SCALE GENOMIC DNA]</scope>
</reference>
<feature type="region of interest" description="Disordered" evidence="1">
    <location>
        <begin position="262"/>
        <end position="286"/>
    </location>
</feature>
<evidence type="ECO:0000313" key="2">
    <source>
        <dbReference type="EMBL" id="CAK9313716.1"/>
    </source>
</evidence>
<gene>
    <name evidence="2" type="ORF">CITCOLO1_LOCUS5448</name>
</gene>
<feature type="region of interest" description="Disordered" evidence="1">
    <location>
        <begin position="188"/>
        <end position="214"/>
    </location>
</feature>
<evidence type="ECO:0000313" key="3">
    <source>
        <dbReference type="Proteomes" id="UP001642487"/>
    </source>
</evidence>
<feature type="compositionally biased region" description="Low complexity" evidence="1">
    <location>
        <begin position="198"/>
        <end position="207"/>
    </location>
</feature>
<proteinExistence type="predicted"/>
<protein>
    <submittedName>
        <fullName evidence="2">Uncharacterized protein</fullName>
    </submittedName>
</protein>
<evidence type="ECO:0000256" key="1">
    <source>
        <dbReference type="SAM" id="MobiDB-lite"/>
    </source>
</evidence>